<dbReference type="Pfam" id="PF23324">
    <property type="entry name" value="DUF7086"/>
    <property type="match status" value="1"/>
</dbReference>
<dbReference type="OrthoDB" id="1900495at2759"/>
<dbReference type="PANTHER" id="PTHR34272">
    <property type="entry name" value="EXPRESSED PROTEIN"/>
    <property type="match status" value="1"/>
</dbReference>
<evidence type="ECO:0000313" key="4">
    <source>
        <dbReference type="Proteomes" id="UP000655225"/>
    </source>
</evidence>
<name>A0A834YNN3_TETSI</name>
<feature type="compositionally biased region" description="Pro residues" evidence="1">
    <location>
        <begin position="37"/>
        <end position="48"/>
    </location>
</feature>
<protein>
    <recommendedName>
        <fullName evidence="2">DUF7086 domain-containing protein</fullName>
    </recommendedName>
</protein>
<reference evidence="3 4" key="1">
    <citation type="submission" date="2020-04" db="EMBL/GenBank/DDBJ databases">
        <title>Plant Genome Project.</title>
        <authorList>
            <person name="Zhang R.-G."/>
        </authorList>
    </citation>
    <scope>NUCLEOTIDE SEQUENCE [LARGE SCALE GENOMIC DNA]</scope>
    <source>
        <strain evidence="3">YNK0</strain>
        <tissue evidence="3">Leaf</tissue>
    </source>
</reference>
<comment type="caution">
    <text evidence="3">The sequence shown here is derived from an EMBL/GenBank/DDBJ whole genome shotgun (WGS) entry which is preliminary data.</text>
</comment>
<sequence length="250" mass="28253">MGTTEMNRNTENDGNSFDDDPLALCLSPPRINQSYQHPPPQSPPPPQFPTNLPSLAAGASTSTVVFSQEPTPLRLLRTRRNPTQSPRGGKGDIVPTPFPWATDRRATVHSLRYLLSHGLSTIAGDVQCKECEHQYQIEFDLKKKYAEIVTYFVANQSTMRDRAPSIWMNPILPDCSFCEKTCCVKPIISLKKKTNWLFLFLGQMLGCCTLAHLKYFCKHTKNHRTGAKDRVLYLTYLTLCKQLDPKVPLI</sequence>
<feature type="domain" description="DUF7086" evidence="2">
    <location>
        <begin position="111"/>
        <end position="243"/>
    </location>
</feature>
<gene>
    <name evidence="3" type="ORF">HHK36_022909</name>
</gene>
<dbReference type="PANTHER" id="PTHR34272:SF1">
    <property type="entry name" value="EXPRESSED PROTEIN"/>
    <property type="match status" value="1"/>
</dbReference>
<evidence type="ECO:0000259" key="2">
    <source>
        <dbReference type="Pfam" id="PF23324"/>
    </source>
</evidence>
<feature type="compositionally biased region" description="Polar residues" evidence="1">
    <location>
        <begin position="59"/>
        <end position="69"/>
    </location>
</feature>
<organism evidence="3 4">
    <name type="scientific">Tetracentron sinense</name>
    <name type="common">Spur-leaf</name>
    <dbReference type="NCBI Taxonomy" id="13715"/>
    <lineage>
        <taxon>Eukaryota</taxon>
        <taxon>Viridiplantae</taxon>
        <taxon>Streptophyta</taxon>
        <taxon>Embryophyta</taxon>
        <taxon>Tracheophyta</taxon>
        <taxon>Spermatophyta</taxon>
        <taxon>Magnoliopsida</taxon>
        <taxon>Trochodendrales</taxon>
        <taxon>Trochodendraceae</taxon>
        <taxon>Tetracentron</taxon>
    </lineage>
</organism>
<accession>A0A834YNN3</accession>
<dbReference type="Proteomes" id="UP000655225">
    <property type="component" value="Unassembled WGS sequence"/>
</dbReference>
<keyword evidence="4" id="KW-1185">Reference proteome</keyword>
<feature type="compositionally biased region" description="Polar residues" evidence="1">
    <location>
        <begin position="1"/>
        <end position="15"/>
    </location>
</feature>
<evidence type="ECO:0000313" key="3">
    <source>
        <dbReference type="EMBL" id="KAF8392564.1"/>
    </source>
</evidence>
<dbReference type="OMA" id="NHRTASK"/>
<evidence type="ECO:0000256" key="1">
    <source>
        <dbReference type="SAM" id="MobiDB-lite"/>
    </source>
</evidence>
<proteinExistence type="predicted"/>
<dbReference type="InterPro" id="IPR055513">
    <property type="entry name" value="DUF7086"/>
</dbReference>
<feature type="region of interest" description="Disordered" evidence="1">
    <location>
        <begin position="1"/>
        <end position="98"/>
    </location>
</feature>
<dbReference type="AlphaFoldDB" id="A0A834YNN3"/>
<dbReference type="EMBL" id="JABCRI010000016">
    <property type="protein sequence ID" value="KAF8392564.1"/>
    <property type="molecule type" value="Genomic_DNA"/>
</dbReference>